<keyword evidence="1" id="KW-1133">Transmembrane helix</keyword>
<evidence type="ECO:0000313" key="3">
    <source>
        <dbReference type="Proteomes" id="UP000008550"/>
    </source>
</evidence>
<proteinExistence type="predicted"/>
<dbReference type="Proteomes" id="UP000008550">
    <property type="component" value="Chromosome"/>
</dbReference>
<evidence type="ECO:0000313" key="2">
    <source>
        <dbReference type="EMBL" id="ABZ85280.1"/>
    </source>
</evidence>
<evidence type="ECO:0000256" key="1">
    <source>
        <dbReference type="SAM" id="Phobius"/>
    </source>
</evidence>
<keyword evidence="3" id="KW-1185">Reference proteome</keyword>
<gene>
    <name evidence="2" type="ORF">HM1_2751</name>
</gene>
<reference evidence="2 3" key="1">
    <citation type="journal article" date="2008" name="J. Bacteriol.">
        <title>The genome of Heliobacterium modesticaldum, a phototrophic representative of the Firmicutes containing the simplest photosynthetic apparatus.</title>
        <authorList>
            <person name="Sattley W.M."/>
            <person name="Madigan M.T."/>
            <person name="Swingley W.D."/>
            <person name="Cheung P.C."/>
            <person name="Clocksin K.M."/>
            <person name="Conrad A.L."/>
            <person name="Dejesa L.C."/>
            <person name="Honchak B.M."/>
            <person name="Jung D.O."/>
            <person name="Karbach L.E."/>
            <person name="Kurdoglu A."/>
            <person name="Lahiri S."/>
            <person name="Mastrian S.D."/>
            <person name="Page L.E."/>
            <person name="Taylor H.L."/>
            <person name="Wang Z.T."/>
            <person name="Raymond J."/>
            <person name="Chen M."/>
            <person name="Blankenship R.E."/>
            <person name="Touchman J.W."/>
        </authorList>
    </citation>
    <scope>NUCLEOTIDE SEQUENCE [LARGE SCALE GENOMIC DNA]</scope>
    <source>
        <strain evidence="3">ATCC 51547 / Ice1</strain>
    </source>
</reference>
<accession>B0TC07</accession>
<dbReference type="KEGG" id="hmo:HM1_2751"/>
<name>B0TC07_HELMI</name>
<keyword evidence="1" id="KW-0812">Transmembrane</keyword>
<organism evidence="2 3">
    <name type="scientific">Heliobacterium modesticaldum (strain ATCC 51547 / Ice1)</name>
    <dbReference type="NCBI Taxonomy" id="498761"/>
    <lineage>
        <taxon>Bacteria</taxon>
        <taxon>Bacillati</taxon>
        <taxon>Bacillota</taxon>
        <taxon>Clostridia</taxon>
        <taxon>Eubacteriales</taxon>
        <taxon>Heliobacteriaceae</taxon>
        <taxon>Heliomicrobium</taxon>
    </lineage>
</organism>
<dbReference type="HOGENOM" id="CLU_3252468_0_0_9"/>
<dbReference type="EMBL" id="CP000930">
    <property type="protein sequence ID" value="ABZ85280.1"/>
    <property type="molecule type" value="Genomic_DNA"/>
</dbReference>
<protein>
    <submittedName>
        <fullName evidence="2">Uncharacterized protein</fullName>
    </submittedName>
</protein>
<dbReference type="AlphaFoldDB" id="B0TC07"/>
<sequence length="42" mass="4695">MHHLYSFCQKGIKSGRPFTRWGVRSYTLCATCAVMVMLCPGG</sequence>
<keyword evidence="1" id="KW-0472">Membrane</keyword>
<feature type="transmembrane region" description="Helical" evidence="1">
    <location>
        <begin position="21"/>
        <end position="38"/>
    </location>
</feature>